<reference evidence="4 6" key="1">
    <citation type="journal article" date="2011" name="Science">
        <title>The ecoresponsive genome of Daphnia pulex.</title>
        <authorList>
            <person name="Colbourne J.K."/>
            <person name="Pfrender M.E."/>
            <person name="Gilbert D."/>
            <person name="Thomas W.K."/>
            <person name="Tucker A."/>
            <person name="Oakley T.H."/>
            <person name="Tokishita S."/>
            <person name="Aerts A."/>
            <person name="Arnold G.J."/>
            <person name="Basu M.K."/>
            <person name="Bauer D.J."/>
            <person name="Caceres C.E."/>
            <person name="Carmel L."/>
            <person name="Casola C."/>
            <person name="Choi J.H."/>
            <person name="Detter J.C."/>
            <person name="Dong Q."/>
            <person name="Dusheyko S."/>
            <person name="Eads B.D."/>
            <person name="Frohlich T."/>
            <person name="Geiler-Samerotte K.A."/>
            <person name="Gerlach D."/>
            <person name="Hatcher P."/>
            <person name="Jogdeo S."/>
            <person name="Krijgsveld J."/>
            <person name="Kriventseva E.V."/>
            <person name="Kultz D."/>
            <person name="Laforsch C."/>
            <person name="Lindquist E."/>
            <person name="Lopez J."/>
            <person name="Manak J.R."/>
            <person name="Muller J."/>
            <person name="Pangilinan J."/>
            <person name="Patwardhan R.P."/>
            <person name="Pitluck S."/>
            <person name="Pritham E.J."/>
            <person name="Rechtsteiner A."/>
            <person name="Rho M."/>
            <person name="Rogozin I.B."/>
            <person name="Sakarya O."/>
            <person name="Salamov A."/>
            <person name="Schaack S."/>
            <person name="Shapiro H."/>
            <person name="Shiga Y."/>
            <person name="Skalitzky C."/>
            <person name="Smith Z."/>
            <person name="Souvorov A."/>
            <person name="Sung W."/>
            <person name="Tang Z."/>
            <person name="Tsuchiya D."/>
            <person name="Tu H."/>
            <person name="Vos H."/>
            <person name="Wang M."/>
            <person name="Wolf Y.I."/>
            <person name="Yamagata H."/>
            <person name="Yamada T."/>
            <person name="Ye Y."/>
            <person name="Shaw J.R."/>
            <person name="Andrews J."/>
            <person name="Crease T.J."/>
            <person name="Tang H."/>
            <person name="Lucas S.M."/>
            <person name="Robertson H.M."/>
            <person name="Bork P."/>
            <person name="Koonin E.V."/>
            <person name="Zdobnov E.M."/>
            <person name="Grigoriev I.V."/>
            <person name="Lynch M."/>
            <person name="Boore J.L."/>
        </authorList>
    </citation>
    <scope>NUCLEOTIDE SEQUENCE [LARGE SCALE GENOMIC DNA]</scope>
</reference>
<organism evidence="4 6">
    <name type="scientific">Daphnia pulex</name>
    <name type="common">Water flea</name>
    <dbReference type="NCBI Taxonomy" id="6669"/>
    <lineage>
        <taxon>Eukaryota</taxon>
        <taxon>Metazoa</taxon>
        <taxon>Ecdysozoa</taxon>
        <taxon>Arthropoda</taxon>
        <taxon>Crustacea</taxon>
        <taxon>Branchiopoda</taxon>
        <taxon>Diplostraca</taxon>
        <taxon>Cladocera</taxon>
        <taxon>Anomopoda</taxon>
        <taxon>Daphniidae</taxon>
        <taxon>Daphnia</taxon>
    </lineage>
</organism>
<evidence type="ECO:0000256" key="3">
    <source>
        <dbReference type="SAM" id="SignalP"/>
    </source>
</evidence>
<protein>
    <recommendedName>
        <fullName evidence="7">Cuticle protein</fullName>
    </recommendedName>
</protein>
<keyword evidence="3" id="KW-0732">Signal</keyword>
<dbReference type="GO" id="GO:0042302">
    <property type="term" value="F:structural constituent of cuticle"/>
    <property type="evidence" value="ECO:0007669"/>
    <property type="project" value="UniProtKB-UniRule"/>
</dbReference>
<dbReference type="AlphaFoldDB" id="E9G8R1"/>
<name>E9G8R1_DAPPU</name>
<evidence type="ECO:0008006" key="7">
    <source>
        <dbReference type="Google" id="ProtNLM"/>
    </source>
</evidence>
<feature type="chain" id="PRO_5011938366" description="Cuticle protein" evidence="3">
    <location>
        <begin position="16"/>
        <end position="169"/>
    </location>
</feature>
<keyword evidence="1 2" id="KW-0193">Cuticle</keyword>
<dbReference type="Proteomes" id="UP000000305">
    <property type="component" value="Unassembled WGS sequence"/>
</dbReference>
<sequence>MQFFIFAALLSVAVASSVYNTAPSYAAPAYNKAPAYSAPAYSAPAYSSPSYETQYAAQPYSFDWAVKEAGSYNDYSHSADLDYSHSESSDGKVTTGTYRVVLPDGRTQIVNYRADSYGYVADVKYEGDAKYPEYKAASYNAPTYSAPRAYASPAVYKAPAAPVYSAPSY</sequence>
<dbReference type="PROSITE" id="PS00233">
    <property type="entry name" value="CHIT_BIND_RR_1"/>
    <property type="match status" value="1"/>
</dbReference>
<dbReference type="KEGG" id="dpx:DAPPUDRAFT_223101"/>
<dbReference type="STRING" id="6669.E9G8R1"/>
<keyword evidence="6" id="KW-1185">Reference proteome</keyword>
<evidence type="ECO:0000256" key="1">
    <source>
        <dbReference type="ARBA" id="ARBA00022460"/>
    </source>
</evidence>
<dbReference type="InterPro" id="IPR031311">
    <property type="entry name" value="CHIT_BIND_RR_consensus"/>
</dbReference>
<evidence type="ECO:0000313" key="4">
    <source>
        <dbReference type="EMBL" id="EFX84017.1"/>
    </source>
</evidence>
<accession>E9G8R1</accession>
<dbReference type="InterPro" id="IPR051217">
    <property type="entry name" value="Insect_Cuticle_Struc_Prot"/>
</dbReference>
<dbReference type="PANTHER" id="PTHR12236">
    <property type="entry name" value="STRUCTURAL CONTITUENT OF CUTICLE"/>
    <property type="match status" value="1"/>
</dbReference>
<dbReference type="EMBL" id="GL732535">
    <property type="protein sequence ID" value="EFX84222.1"/>
    <property type="molecule type" value="Genomic_DNA"/>
</dbReference>
<dbReference type="GO" id="GO:0031012">
    <property type="term" value="C:extracellular matrix"/>
    <property type="evidence" value="ECO:0000318"/>
    <property type="project" value="GO_Central"/>
</dbReference>
<feature type="signal peptide" evidence="3">
    <location>
        <begin position="1"/>
        <end position="15"/>
    </location>
</feature>
<dbReference type="InterPro" id="IPR000618">
    <property type="entry name" value="Insect_cuticle"/>
</dbReference>
<dbReference type="FunCoup" id="E9G8R1">
    <property type="interactions" value="159"/>
</dbReference>
<evidence type="ECO:0000313" key="5">
    <source>
        <dbReference type="EMBL" id="EFX84222.1"/>
    </source>
</evidence>
<dbReference type="PANTHER" id="PTHR12236:SF79">
    <property type="entry name" value="CUTICULAR PROTEIN 50CB-RELATED"/>
    <property type="match status" value="1"/>
</dbReference>
<dbReference type="EMBL" id="GL732535">
    <property type="protein sequence ID" value="EFX84017.1"/>
    <property type="molecule type" value="Genomic_DNA"/>
</dbReference>
<proteinExistence type="predicted"/>
<dbReference type="KEGG" id="dpx:DAPPUDRAFT_315104"/>
<evidence type="ECO:0000256" key="2">
    <source>
        <dbReference type="PROSITE-ProRule" id="PRU00497"/>
    </source>
</evidence>
<dbReference type="eggNOG" id="ENOG502S4KI">
    <property type="taxonomic scope" value="Eukaryota"/>
</dbReference>
<gene>
    <name evidence="5" type="ORF">DAPPUDRAFT_223101</name>
    <name evidence="4" type="ORF">DAPPUDRAFT_315104</name>
</gene>
<dbReference type="Pfam" id="PF00379">
    <property type="entry name" value="Chitin_bind_4"/>
    <property type="match status" value="1"/>
</dbReference>
<dbReference type="PROSITE" id="PS51155">
    <property type="entry name" value="CHIT_BIND_RR_2"/>
    <property type="match status" value="1"/>
</dbReference>
<evidence type="ECO:0000313" key="6">
    <source>
        <dbReference type="Proteomes" id="UP000000305"/>
    </source>
</evidence>
<dbReference type="HOGENOM" id="CLU_075165_4_1_1"/>
<dbReference type="OrthoDB" id="6630425at2759"/>